<dbReference type="RefSeq" id="WP_198739249.1">
    <property type="nucleotide sequence ID" value="NZ_JAEIOS010000015.1"/>
</dbReference>
<dbReference type="PRINTS" id="PR00419">
    <property type="entry name" value="ADXRDTASE"/>
</dbReference>
<keyword evidence="3" id="KW-0274">FAD</keyword>
<dbReference type="InterPro" id="IPR055275">
    <property type="entry name" value="Ferredox_Rdtase"/>
</dbReference>
<dbReference type="AlphaFoldDB" id="A0A934I8I5"/>
<name>A0A934I8I5_9CORY</name>
<evidence type="ECO:0000256" key="5">
    <source>
        <dbReference type="ARBA" id="ARBA00023002"/>
    </source>
</evidence>
<proteinExistence type="predicted"/>
<evidence type="ECO:0000313" key="6">
    <source>
        <dbReference type="EMBL" id="MBI8990234.1"/>
    </source>
</evidence>
<evidence type="ECO:0000256" key="2">
    <source>
        <dbReference type="ARBA" id="ARBA00022630"/>
    </source>
</evidence>
<comment type="cofactor">
    <cofactor evidence="1">
        <name>FAD</name>
        <dbReference type="ChEBI" id="CHEBI:57692"/>
    </cofactor>
</comment>
<dbReference type="PANTHER" id="PTHR48467:SF1">
    <property type="entry name" value="GLUTAMATE SYNTHASE 1 [NADH], CHLOROPLASTIC-LIKE"/>
    <property type="match status" value="1"/>
</dbReference>
<reference evidence="6" key="1">
    <citation type="submission" date="2020-12" db="EMBL/GenBank/DDBJ databases">
        <title>Genome public.</title>
        <authorList>
            <person name="Sun Q."/>
        </authorList>
    </citation>
    <scope>NUCLEOTIDE SEQUENCE</scope>
    <source>
        <strain evidence="6">CCM 8863</strain>
    </source>
</reference>
<evidence type="ECO:0000256" key="4">
    <source>
        <dbReference type="ARBA" id="ARBA00022857"/>
    </source>
</evidence>
<dbReference type="SUPFAM" id="SSF51971">
    <property type="entry name" value="Nucleotide-binding domain"/>
    <property type="match status" value="1"/>
</dbReference>
<keyword evidence="2" id="KW-0285">Flavoprotein</keyword>
<comment type="caution">
    <text evidence="6">The sequence shown here is derived from an EMBL/GenBank/DDBJ whole genome shotgun (WGS) entry which is preliminary data.</text>
</comment>
<evidence type="ECO:0000256" key="1">
    <source>
        <dbReference type="ARBA" id="ARBA00001974"/>
    </source>
</evidence>
<dbReference type="GO" id="GO:0016491">
    <property type="term" value="F:oxidoreductase activity"/>
    <property type="evidence" value="ECO:0007669"/>
    <property type="project" value="UniProtKB-KW"/>
</dbReference>
<evidence type="ECO:0008006" key="8">
    <source>
        <dbReference type="Google" id="ProtNLM"/>
    </source>
</evidence>
<accession>A0A934I8I5</accession>
<keyword evidence="7" id="KW-1185">Reference proteome</keyword>
<sequence length="217" mass="22483">MYPVKRIAVIGAGPVGIQTAELLVGCGCNIYVDLFERIPAPFGLIRYGLSEHAPGGTLTEKPDAPATARLKLFGNVCVGGDITVAELRRHYGAVVVSPDVASGAGFSATREAGRLTPGVYTTGTEDPLAAARVVTTRIATDAWVGTLGTPLLADAGRIRELLDARGVAYTSWEGWWLPETTIAGPPTAAALASAATLAGSIDWDGIARLARGVPICE</sequence>
<gene>
    <name evidence="6" type="ORF">JDV75_10775</name>
</gene>
<keyword evidence="5" id="KW-0560">Oxidoreductase</keyword>
<dbReference type="Proteomes" id="UP000645966">
    <property type="component" value="Unassembled WGS sequence"/>
</dbReference>
<organism evidence="6 7">
    <name type="scientific">Corynebacterium meridianum</name>
    <dbReference type="NCBI Taxonomy" id="2765363"/>
    <lineage>
        <taxon>Bacteria</taxon>
        <taxon>Bacillati</taxon>
        <taxon>Actinomycetota</taxon>
        <taxon>Actinomycetes</taxon>
        <taxon>Mycobacteriales</taxon>
        <taxon>Corynebacteriaceae</taxon>
        <taxon>Corynebacterium</taxon>
    </lineage>
</organism>
<dbReference type="PANTHER" id="PTHR48467">
    <property type="entry name" value="GLUTAMATE SYNTHASE 1 [NADH], CHLOROPLASTIC-LIKE"/>
    <property type="match status" value="1"/>
</dbReference>
<protein>
    <recommendedName>
        <fullName evidence="8">Pyridine nucleotide-disulphide oxidoreductase</fullName>
    </recommendedName>
</protein>
<keyword evidence="4" id="KW-0521">NADP</keyword>
<dbReference type="Gene3D" id="3.40.50.720">
    <property type="entry name" value="NAD(P)-binding Rossmann-like Domain"/>
    <property type="match status" value="1"/>
</dbReference>
<evidence type="ECO:0000313" key="7">
    <source>
        <dbReference type="Proteomes" id="UP000645966"/>
    </source>
</evidence>
<dbReference type="EMBL" id="JAEIOS010000015">
    <property type="protein sequence ID" value="MBI8990234.1"/>
    <property type="molecule type" value="Genomic_DNA"/>
</dbReference>
<evidence type="ECO:0000256" key="3">
    <source>
        <dbReference type="ARBA" id="ARBA00022827"/>
    </source>
</evidence>